<proteinExistence type="predicted"/>
<dbReference type="OrthoDB" id="9816001at2"/>
<evidence type="ECO:0000256" key="1">
    <source>
        <dbReference type="ARBA" id="ARBA00022801"/>
    </source>
</evidence>
<dbReference type="SUPFAM" id="SSF52266">
    <property type="entry name" value="SGNH hydrolase"/>
    <property type="match status" value="1"/>
</dbReference>
<dbReference type="RefSeq" id="WP_087402034.1">
    <property type="nucleotide sequence ID" value="NZ_JADNCE010000008.1"/>
</dbReference>
<dbReference type="PANTHER" id="PTHR22901:SF0">
    <property type="entry name" value="SIALATE O-ACETYLESTERASE"/>
    <property type="match status" value="1"/>
</dbReference>
<evidence type="ECO:0000313" key="3">
    <source>
        <dbReference type="EMBL" id="OUN03399.1"/>
    </source>
</evidence>
<dbReference type="GO" id="GO:0001681">
    <property type="term" value="F:sialate O-acetylesterase activity"/>
    <property type="evidence" value="ECO:0007669"/>
    <property type="project" value="InterPro"/>
</dbReference>
<protein>
    <recommendedName>
        <fullName evidence="2">Sialate O-acetylesterase domain-containing protein</fullName>
    </recommendedName>
</protein>
<dbReference type="eggNOG" id="COG1649">
    <property type="taxonomic scope" value="Bacteria"/>
</dbReference>
<dbReference type="Proteomes" id="UP000195772">
    <property type="component" value="Unassembled WGS sequence"/>
</dbReference>
<dbReference type="InterPro" id="IPR005181">
    <property type="entry name" value="SASA"/>
</dbReference>
<evidence type="ECO:0000313" key="4">
    <source>
        <dbReference type="Proteomes" id="UP000195772"/>
    </source>
</evidence>
<feature type="domain" description="Sialate O-acetylesterase" evidence="2">
    <location>
        <begin position="104"/>
        <end position="302"/>
    </location>
</feature>
<name>A0A1Y3R196_9BACT</name>
<dbReference type="Pfam" id="PF03629">
    <property type="entry name" value="SASA"/>
    <property type="match status" value="1"/>
</dbReference>
<accession>A0A1Y3R196</accession>
<keyword evidence="1" id="KW-0378">Hydrolase</keyword>
<dbReference type="InterPro" id="IPR039329">
    <property type="entry name" value="SIAE"/>
</dbReference>
<comment type="caution">
    <text evidence="3">The sequence shown here is derived from an EMBL/GenBank/DDBJ whole genome shotgun (WGS) entry which is preliminary data.</text>
</comment>
<dbReference type="EMBL" id="NFHB01000004">
    <property type="protein sequence ID" value="OUN03399.1"/>
    <property type="molecule type" value="Genomic_DNA"/>
</dbReference>
<organism evidence="3 4">
    <name type="scientific">Alistipes onderdonkii</name>
    <dbReference type="NCBI Taxonomy" id="328813"/>
    <lineage>
        <taxon>Bacteria</taxon>
        <taxon>Pseudomonadati</taxon>
        <taxon>Bacteroidota</taxon>
        <taxon>Bacteroidia</taxon>
        <taxon>Bacteroidales</taxon>
        <taxon>Rikenellaceae</taxon>
        <taxon>Alistipes</taxon>
    </lineage>
</organism>
<dbReference type="GO" id="GO:0005975">
    <property type="term" value="P:carbohydrate metabolic process"/>
    <property type="evidence" value="ECO:0007669"/>
    <property type="project" value="TreeGrafter"/>
</dbReference>
<sequence>MKRILFLLLALCLAQPGTGRVRLPSLIGSGMVLQRDCEARIWGWAAPDARIKLTASWDTQTHNVRADGEGRWDVRLRTPGAGGPYTLTIDDGERVTLDDILIGEVWLCSGQSNMEMPLKGFDSQPVHGGLDAAMRAGGYPGIRLFQVARATASEPQQDCTGKWEISSMRPASGFSAVGYYFGLWLHRALGIPVGLIESDWGATRIEAWMSAGAAQSVDEKILATDAAYDAQNRVAALYNAMIRPLTPYTLRGFIWYQGESNKGYHAKYPYDMAALAANWRAAWGGGEQMPFYYVQLAPFDYDIPMHRFRGEENPILLPLMVEAQIRALDLIPNTGMAVNTDLGDATQIHPPRKDLVGQRLALLALTGTYGCEGIDSRGPLFERADFGDGRAVVTFRSNSTLIPTDTPLQGFEIAGKDRIFHPAEAFVIHRDYDFSRQVEVRSDAVAEPVAVRYAFRNVVERVNLTNTIGLPAFPFRTDTWDDAGFAQ</sequence>
<dbReference type="Gene3D" id="3.40.50.1110">
    <property type="entry name" value="SGNH hydrolase"/>
    <property type="match status" value="1"/>
</dbReference>
<gene>
    <name evidence="3" type="ORF">B5G41_06825</name>
</gene>
<dbReference type="InterPro" id="IPR036514">
    <property type="entry name" value="SGNH_hydro_sf"/>
</dbReference>
<evidence type="ECO:0000259" key="2">
    <source>
        <dbReference type="Pfam" id="PF03629"/>
    </source>
</evidence>
<dbReference type="AlphaFoldDB" id="A0A1Y3R196"/>
<reference evidence="4" key="1">
    <citation type="submission" date="2017-04" db="EMBL/GenBank/DDBJ databases">
        <title>Function of individual gut microbiota members based on whole genome sequencing of pure cultures obtained from chicken caecum.</title>
        <authorList>
            <person name="Medvecky M."/>
            <person name="Cejkova D."/>
            <person name="Polansky O."/>
            <person name="Karasova D."/>
            <person name="Kubasova T."/>
            <person name="Cizek A."/>
            <person name="Rychlik I."/>
        </authorList>
    </citation>
    <scope>NUCLEOTIDE SEQUENCE [LARGE SCALE GENOMIC DNA]</scope>
    <source>
        <strain evidence="4">An90</strain>
    </source>
</reference>
<dbReference type="PANTHER" id="PTHR22901">
    <property type="entry name" value="SIALATE O-ACETYLESTERASE"/>
    <property type="match status" value="1"/>
</dbReference>